<organism evidence="1 2">
    <name type="scientific">Mycena albidolilacea</name>
    <dbReference type="NCBI Taxonomy" id="1033008"/>
    <lineage>
        <taxon>Eukaryota</taxon>
        <taxon>Fungi</taxon>
        <taxon>Dikarya</taxon>
        <taxon>Basidiomycota</taxon>
        <taxon>Agaricomycotina</taxon>
        <taxon>Agaricomycetes</taxon>
        <taxon>Agaricomycetidae</taxon>
        <taxon>Agaricales</taxon>
        <taxon>Marasmiineae</taxon>
        <taxon>Mycenaceae</taxon>
        <taxon>Mycena</taxon>
    </lineage>
</organism>
<name>A0AAD6Z5Q7_9AGAR</name>
<dbReference type="Proteomes" id="UP001218218">
    <property type="component" value="Unassembled WGS sequence"/>
</dbReference>
<reference evidence="1" key="1">
    <citation type="submission" date="2023-03" db="EMBL/GenBank/DDBJ databases">
        <title>Massive genome expansion in bonnet fungi (Mycena s.s.) driven by repeated elements and novel gene families across ecological guilds.</title>
        <authorList>
            <consortium name="Lawrence Berkeley National Laboratory"/>
            <person name="Harder C.B."/>
            <person name="Miyauchi S."/>
            <person name="Viragh M."/>
            <person name="Kuo A."/>
            <person name="Thoen E."/>
            <person name="Andreopoulos B."/>
            <person name="Lu D."/>
            <person name="Skrede I."/>
            <person name="Drula E."/>
            <person name="Henrissat B."/>
            <person name="Morin E."/>
            <person name="Kohler A."/>
            <person name="Barry K."/>
            <person name="LaButti K."/>
            <person name="Morin E."/>
            <person name="Salamov A."/>
            <person name="Lipzen A."/>
            <person name="Mereny Z."/>
            <person name="Hegedus B."/>
            <person name="Baldrian P."/>
            <person name="Stursova M."/>
            <person name="Weitz H."/>
            <person name="Taylor A."/>
            <person name="Grigoriev I.V."/>
            <person name="Nagy L.G."/>
            <person name="Martin F."/>
            <person name="Kauserud H."/>
        </authorList>
    </citation>
    <scope>NUCLEOTIDE SEQUENCE</scope>
    <source>
        <strain evidence="1">CBHHK002</strain>
    </source>
</reference>
<comment type="caution">
    <text evidence="1">The sequence shown here is derived from an EMBL/GenBank/DDBJ whole genome shotgun (WGS) entry which is preliminary data.</text>
</comment>
<dbReference type="AlphaFoldDB" id="A0AAD6Z5Q7"/>
<evidence type="ECO:0000313" key="1">
    <source>
        <dbReference type="EMBL" id="KAJ7308652.1"/>
    </source>
</evidence>
<accession>A0AAD6Z5Q7</accession>
<dbReference type="EMBL" id="JARIHO010000084">
    <property type="protein sequence ID" value="KAJ7308652.1"/>
    <property type="molecule type" value="Genomic_DNA"/>
</dbReference>
<evidence type="ECO:0000313" key="2">
    <source>
        <dbReference type="Proteomes" id="UP001218218"/>
    </source>
</evidence>
<gene>
    <name evidence="1" type="ORF">DFH08DRAFT_487868</name>
</gene>
<proteinExistence type="predicted"/>
<protein>
    <submittedName>
        <fullName evidence="1">Uncharacterized protein</fullName>
    </submittedName>
</protein>
<keyword evidence="2" id="KW-1185">Reference proteome</keyword>
<sequence>MLQTPPLPRYRPHPLRLGETRAKPLQLRQSWGSLRRAACSASARCLSPFLPSPRRCQDGHSLRLAGFVRSCLEAIPATHVPLPPADKVGRDGQRVSCAAGAACSPRAPLACCDREGFAGRRERSAGRTDREKQCERADAAPHTLRPCVARLAWSVDGCGVVIARRRCTAPPRPLVVCSGKRKRKSKVGETER</sequence>